<accession>A0A561DYH7</accession>
<organism evidence="1 2">
    <name type="scientific">Neobacillus bataviensis</name>
    <dbReference type="NCBI Taxonomy" id="220685"/>
    <lineage>
        <taxon>Bacteria</taxon>
        <taxon>Bacillati</taxon>
        <taxon>Bacillota</taxon>
        <taxon>Bacilli</taxon>
        <taxon>Bacillales</taxon>
        <taxon>Bacillaceae</taxon>
        <taxon>Neobacillus</taxon>
    </lineage>
</organism>
<evidence type="ECO:0000313" key="2">
    <source>
        <dbReference type="Proteomes" id="UP000319671"/>
    </source>
</evidence>
<comment type="caution">
    <text evidence="1">The sequence shown here is derived from an EMBL/GenBank/DDBJ whole genome shotgun (WGS) entry which is preliminary data.</text>
</comment>
<sequence length="35" mass="4175">MKLFSVIIVKSYSNRLNGKFKLNHEEKMGENEQVY</sequence>
<evidence type="ECO:0000313" key="1">
    <source>
        <dbReference type="EMBL" id="TWE08423.1"/>
    </source>
</evidence>
<dbReference type="Proteomes" id="UP000319671">
    <property type="component" value="Unassembled WGS sequence"/>
</dbReference>
<dbReference type="AlphaFoldDB" id="A0A561DYH7"/>
<reference evidence="1 2" key="1">
    <citation type="submission" date="2019-06" db="EMBL/GenBank/DDBJ databases">
        <title>Sorghum-associated microbial communities from plants grown in Nebraska, USA.</title>
        <authorList>
            <person name="Schachtman D."/>
        </authorList>
    </citation>
    <scope>NUCLEOTIDE SEQUENCE [LARGE SCALE GENOMIC DNA]</scope>
    <source>
        <strain evidence="1 2">2482</strain>
    </source>
</reference>
<protein>
    <submittedName>
        <fullName evidence="1">Uncharacterized protein</fullName>
    </submittedName>
</protein>
<keyword evidence="2" id="KW-1185">Reference proteome</keyword>
<name>A0A561DYH7_9BACI</name>
<dbReference type="EMBL" id="VIVN01000001">
    <property type="protein sequence ID" value="TWE08423.1"/>
    <property type="molecule type" value="Genomic_DNA"/>
</dbReference>
<gene>
    <name evidence="1" type="ORF">FB550_101446</name>
</gene>
<proteinExistence type="predicted"/>